<dbReference type="InterPro" id="IPR018062">
    <property type="entry name" value="HTH_AraC-typ_CS"/>
</dbReference>
<evidence type="ECO:0000256" key="1">
    <source>
        <dbReference type="ARBA" id="ARBA00023015"/>
    </source>
</evidence>
<comment type="caution">
    <text evidence="6">The sequence shown here is derived from an EMBL/GenBank/DDBJ whole genome shotgun (WGS) entry which is preliminary data.</text>
</comment>
<evidence type="ECO:0000259" key="5">
    <source>
        <dbReference type="PROSITE" id="PS01124"/>
    </source>
</evidence>
<dbReference type="GO" id="GO:0003700">
    <property type="term" value="F:DNA-binding transcription factor activity"/>
    <property type="evidence" value="ECO:0007669"/>
    <property type="project" value="InterPro"/>
</dbReference>
<keyword evidence="2" id="KW-0238">DNA-binding</keyword>
<proteinExistence type="predicted"/>
<dbReference type="PANTHER" id="PTHR46796">
    <property type="entry name" value="HTH-TYPE TRANSCRIPTIONAL ACTIVATOR RHAS-RELATED"/>
    <property type="match status" value="1"/>
</dbReference>
<dbReference type="InterPro" id="IPR020449">
    <property type="entry name" value="Tscrpt_reg_AraC-type_HTH"/>
</dbReference>
<dbReference type="Pfam" id="PF02311">
    <property type="entry name" value="AraC_binding"/>
    <property type="match status" value="1"/>
</dbReference>
<evidence type="ECO:0000256" key="2">
    <source>
        <dbReference type="ARBA" id="ARBA00023125"/>
    </source>
</evidence>
<evidence type="ECO:0000313" key="6">
    <source>
        <dbReference type="EMBL" id="MBC5991273.1"/>
    </source>
</evidence>
<dbReference type="InterPro" id="IPR037923">
    <property type="entry name" value="HTH-like"/>
</dbReference>
<keyword evidence="3" id="KW-0010">Activator</keyword>
<organism evidence="6 7">
    <name type="scientific">Pontibacter cellulosilyticus</name>
    <dbReference type="NCBI Taxonomy" id="1720253"/>
    <lineage>
        <taxon>Bacteria</taxon>
        <taxon>Pseudomonadati</taxon>
        <taxon>Bacteroidota</taxon>
        <taxon>Cytophagia</taxon>
        <taxon>Cytophagales</taxon>
        <taxon>Hymenobacteraceae</taxon>
        <taxon>Pontibacter</taxon>
    </lineage>
</organism>
<dbReference type="RefSeq" id="WP_187065285.1">
    <property type="nucleotide sequence ID" value="NZ_JACRVF010000001.1"/>
</dbReference>
<dbReference type="PROSITE" id="PS01124">
    <property type="entry name" value="HTH_ARAC_FAMILY_2"/>
    <property type="match status" value="1"/>
</dbReference>
<dbReference type="GO" id="GO:0043565">
    <property type="term" value="F:sequence-specific DNA binding"/>
    <property type="evidence" value="ECO:0007669"/>
    <property type="project" value="InterPro"/>
</dbReference>
<keyword evidence="4" id="KW-0804">Transcription</keyword>
<dbReference type="Proteomes" id="UP000603640">
    <property type="component" value="Unassembled WGS sequence"/>
</dbReference>
<reference evidence="6" key="1">
    <citation type="submission" date="2020-08" db="EMBL/GenBank/DDBJ databases">
        <title>Pontibacter sp. SD6 16S ribosomal RNA gene Genome sequencing and assembly.</title>
        <authorList>
            <person name="Kang M."/>
        </authorList>
    </citation>
    <scope>NUCLEOTIDE SEQUENCE</scope>
    <source>
        <strain evidence="6">SD6</strain>
    </source>
</reference>
<dbReference type="InterPro" id="IPR003313">
    <property type="entry name" value="AraC-bd"/>
</dbReference>
<dbReference type="SMART" id="SM00342">
    <property type="entry name" value="HTH_ARAC"/>
    <property type="match status" value="1"/>
</dbReference>
<name>A0A923N2M4_9BACT</name>
<evidence type="ECO:0000256" key="3">
    <source>
        <dbReference type="ARBA" id="ARBA00023159"/>
    </source>
</evidence>
<dbReference type="PROSITE" id="PS00041">
    <property type="entry name" value="HTH_ARAC_FAMILY_1"/>
    <property type="match status" value="1"/>
</dbReference>
<keyword evidence="1" id="KW-0805">Transcription regulation</keyword>
<dbReference type="EMBL" id="JACRVF010000001">
    <property type="protein sequence ID" value="MBC5991273.1"/>
    <property type="molecule type" value="Genomic_DNA"/>
</dbReference>
<sequence>MIFVNPSRVVPGFSKLVQGQTAVPVPPDSSHIYHSFFKTYFGDTVNQHGYALKYVVNGRERYTVNGRRHTVTDGKLLVVGHGSACKVEVNENETVEGLCLYLNSGLVTQAWGTLGTETDKLLDVRELNMSAPEVFEHVFEADKITLKPRLDYLRYQLQEGLLTESAQTEELFLNLAGDLCRLQFENQKRVQLLPATKKATREELLRRLLIARDYLHDNITEPLNLSQLAEVAALSEFHFLRQFKAAFGKSPYQYLLQLRLQLAQHLLHIGGMSVTEVAQACGFREVQAFSKIFRKATGKAPSAYQRII</sequence>
<protein>
    <submittedName>
        <fullName evidence="6">Helix-turn-helix transcriptional regulator</fullName>
    </submittedName>
</protein>
<dbReference type="SUPFAM" id="SSF46689">
    <property type="entry name" value="Homeodomain-like"/>
    <property type="match status" value="2"/>
</dbReference>
<dbReference type="InterPro" id="IPR009057">
    <property type="entry name" value="Homeodomain-like_sf"/>
</dbReference>
<dbReference type="PRINTS" id="PR00032">
    <property type="entry name" value="HTHARAC"/>
</dbReference>
<gene>
    <name evidence="6" type="ORF">H8S84_00330</name>
</gene>
<dbReference type="AlphaFoldDB" id="A0A923N2M4"/>
<keyword evidence="7" id="KW-1185">Reference proteome</keyword>
<accession>A0A923N2M4</accession>
<evidence type="ECO:0000313" key="7">
    <source>
        <dbReference type="Proteomes" id="UP000603640"/>
    </source>
</evidence>
<dbReference type="SUPFAM" id="SSF51215">
    <property type="entry name" value="Regulatory protein AraC"/>
    <property type="match status" value="1"/>
</dbReference>
<dbReference type="InterPro" id="IPR050204">
    <property type="entry name" value="AraC_XylS_family_regulators"/>
</dbReference>
<dbReference type="InterPro" id="IPR018060">
    <property type="entry name" value="HTH_AraC"/>
</dbReference>
<dbReference type="Pfam" id="PF12833">
    <property type="entry name" value="HTH_18"/>
    <property type="match status" value="1"/>
</dbReference>
<evidence type="ECO:0000256" key="4">
    <source>
        <dbReference type="ARBA" id="ARBA00023163"/>
    </source>
</evidence>
<dbReference type="Gene3D" id="1.10.10.60">
    <property type="entry name" value="Homeodomain-like"/>
    <property type="match status" value="2"/>
</dbReference>
<feature type="domain" description="HTH araC/xylS-type" evidence="5">
    <location>
        <begin position="209"/>
        <end position="307"/>
    </location>
</feature>